<dbReference type="GO" id="GO:0005737">
    <property type="term" value="C:cytoplasm"/>
    <property type="evidence" value="ECO:0007669"/>
    <property type="project" value="TreeGrafter"/>
</dbReference>
<dbReference type="Proteomes" id="UP001175261">
    <property type="component" value="Unassembled WGS sequence"/>
</dbReference>
<dbReference type="InterPro" id="IPR050187">
    <property type="entry name" value="Lipid_Phosphate_FormReg"/>
</dbReference>
<dbReference type="SUPFAM" id="SSF111331">
    <property type="entry name" value="NAD kinase/diacylglycerol kinase-like"/>
    <property type="match status" value="1"/>
</dbReference>
<evidence type="ECO:0000259" key="2">
    <source>
        <dbReference type="Pfam" id="PF00781"/>
    </source>
</evidence>
<dbReference type="Gene3D" id="3.40.50.10330">
    <property type="entry name" value="Probable inorganic polyphosphate/atp-NAD kinase, domain 1"/>
    <property type="match status" value="1"/>
</dbReference>
<gene>
    <name evidence="3" type="ORF">NLU13_0482</name>
</gene>
<evidence type="ECO:0000313" key="4">
    <source>
        <dbReference type="Proteomes" id="UP001175261"/>
    </source>
</evidence>
<dbReference type="InterPro" id="IPR016064">
    <property type="entry name" value="NAD/diacylglycerol_kinase_sf"/>
</dbReference>
<feature type="domain" description="DAGKc" evidence="2">
    <location>
        <begin position="152"/>
        <end position="243"/>
    </location>
</feature>
<reference evidence="3" key="1">
    <citation type="submission" date="2022-10" db="EMBL/GenBank/DDBJ databases">
        <title>Determination and structural analysis of whole genome sequence of Sarocladium strictum F4-1.</title>
        <authorList>
            <person name="Hu L."/>
            <person name="Jiang Y."/>
        </authorList>
    </citation>
    <scope>NUCLEOTIDE SEQUENCE</scope>
    <source>
        <strain evidence="3">F4-1</strain>
    </source>
</reference>
<dbReference type="Gene3D" id="2.60.200.40">
    <property type="match status" value="1"/>
</dbReference>
<dbReference type="InterPro" id="IPR017438">
    <property type="entry name" value="ATP-NAD_kinase_N"/>
</dbReference>
<dbReference type="AlphaFoldDB" id="A0AA39LBH0"/>
<dbReference type="EMBL" id="JAPDFR010000001">
    <property type="protein sequence ID" value="KAK0390980.1"/>
    <property type="molecule type" value="Genomic_DNA"/>
</dbReference>
<accession>A0AA39LBH0</accession>
<evidence type="ECO:0000256" key="1">
    <source>
        <dbReference type="SAM" id="MobiDB-lite"/>
    </source>
</evidence>
<protein>
    <recommendedName>
        <fullName evidence="2">DAGKc domain-containing protein</fullName>
    </recommendedName>
</protein>
<dbReference type="GO" id="GO:0016020">
    <property type="term" value="C:membrane"/>
    <property type="evidence" value="ECO:0007669"/>
    <property type="project" value="TreeGrafter"/>
</dbReference>
<dbReference type="PANTHER" id="PTHR12358">
    <property type="entry name" value="SPHINGOSINE KINASE"/>
    <property type="match status" value="1"/>
</dbReference>
<feature type="region of interest" description="Disordered" evidence="1">
    <location>
        <begin position="361"/>
        <end position="381"/>
    </location>
</feature>
<dbReference type="InterPro" id="IPR001206">
    <property type="entry name" value="Diacylglycerol_kinase_cat_dom"/>
</dbReference>
<keyword evidence="4" id="KW-1185">Reference proteome</keyword>
<comment type="caution">
    <text evidence="3">The sequence shown here is derived from an EMBL/GenBank/DDBJ whole genome shotgun (WGS) entry which is preliminary data.</text>
</comment>
<dbReference type="Pfam" id="PF00781">
    <property type="entry name" value="DAGK_cat"/>
    <property type="match status" value="1"/>
</dbReference>
<dbReference type="PANTHER" id="PTHR12358:SF108">
    <property type="entry name" value="DAGKC DOMAIN-CONTAINING PROTEIN"/>
    <property type="match status" value="1"/>
</dbReference>
<sequence>MNLIPVEGVALSDGRLSWKTTADGSLGSAKEAELIFVLKSADLEKTQFGFVLCVLKEDAGNPANPYNPFFLATHTPPDHLPQRLLITALPPHLSSVPVDVIVSVRSGTNLALAFWETVLQPIHALSREILLVADPAHHQAGDALIDVGEPHVVVTQSAHSVRQYARALAAPGNRGQETAGAPPPGSRTILLLSGDGGVVDLLNGRRDGSVASSPRTDATRSPVIALMPLGTGNALFHSLHKPIAATAAEASPLVLALRTLFSGCPAKLPTFRASFSQGSRVTSFAGAGEDGVQRPEESETPVDSLQGAIVASYGFHASVVYESDTPEYRVHGAKRFGMVAQDLLRESHPYRAHVDIRRTPLAGTGAADTSATDEETSKLERVPRDSHAYVLTTLVSNLEQTFSISPDSRPLDGQLRLVHFAPIGGERTMAAMMAAYDGGKHVGMKWSEDGEEIGYEQVDEVRVTVLEEEQRWRKVCVDGTIVEIPQGGYMSVTKGDDAGGFQVLVDPRILKA</sequence>
<dbReference type="GO" id="GO:0046512">
    <property type="term" value="P:sphingosine biosynthetic process"/>
    <property type="evidence" value="ECO:0007669"/>
    <property type="project" value="TreeGrafter"/>
</dbReference>
<proteinExistence type="predicted"/>
<evidence type="ECO:0000313" key="3">
    <source>
        <dbReference type="EMBL" id="KAK0390980.1"/>
    </source>
</evidence>
<name>A0AA39LBH0_SARSR</name>
<organism evidence="3 4">
    <name type="scientific">Sarocladium strictum</name>
    <name type="common">Black bundle disease fungus</name>
    <name type="synonym">Acremonium strictum</name>
    <dbReference type="NCBI Taxonomy" id="5046"/>
    <lineage>
        <taxon>Eukaryota</taxon>
        <taxon>Fungi</taxon>
        <taxon>Dikarya</taxon>
        <taxon>Ascomycota</taxon>
        <taxon>Pezizomycotina</taxon>
        <taxon>Sordariomycetes</taxon>
        <taxon>Hypocreomycetidae</taxon>
        <taxon>Hypocreales</taxon>
        <taxon>Sarocladiaceae</taxon>
        <taxon>Sarocladium</taxon>
    </lineage>
</organism>
<dbReference type="GO" id="GO:0001727">
    <property type="term" value="F:lipid kinase activity"/>
    <property type="evidence" value="ECO:0007669"/>
    <property type="project" value="TreeGrafter"/>
</dbReference>